<evidence type="ECO:0000259" key="1">
    <source>
        <dbReference type="Pfam" id="PF02602"/>
    </source>
</evidence>
<sequence>MPSFKYNILCTRPLDSMLIYKAANKGISIDEVSFVETEAIITTDIIEKIKNIATKKATVVFTSMNAVDAVTAQLTQIPDWKIFCVGGVTKETVFNFFGEKSVEGTAKNAKMLAEKIILTGESKEVFFFCGDQRLDELPETLNANDIKVNEVIVYTTRLIPNFIVKNYDGIIFFSPSAVHSFFSDNTIATSVVLFSIGTTTTATIKTYCTNKIITSEWPGKENMIDLVLDYYKT</sequence>
<dbReference type="EMBL" id="CP042435">
    <property type="protein sequence ID" value="QEC68699.1"/>
    <property type="molecule type" value="Genomic_DNA"/>
</dbReference>
<evidence type="ECO:0000313" key="2">
    <source>
        <dbReference type="EMBL" id="QEC68699.1"/>
    </source>
</evidence>
<dbReference type="PANTHER" id="PTHR12390">
    <property type="entry name" value="UROPORPHYRINOGEN III SYNTHASE"/>
    <property type="match status" value="1"/>
</dbReference>
<dbReference type="GO" id="GO:0006780">
    <property type="term" value="P:uroporphyrinogen III biosynthetic process"/>
    <property type="evidence" value="ECO:0007669"/>
    <property type="project" value="InterPro"/>
</dbReference>
<evidence type="ECO:0000313" key="3">
    <source>
        <dbReference type="Proteomes" id="UP000321533"/>
    </source>
</evidence>
<dbReference type="InterPro" id="IPR003754">
    <property type="entry name" value="4pyrrol_synth_uPrphyn_synth"/>
</dbReference>
<dbReference type="Pfam" id="PF02602">
    <property type="entry name" value="HEM4"/>
    <property type="match status" value="1"/>
</dbReference>
<keyword evidence="3" id="KW-1185">Reference proteome</keyword>
<dbReference type="GO" id="GO:0005829">
    <property type="term" value="C:cytosol"/>
    <property type="evidence" value="ECO:0007669"/>
    <property type="project" value="TreeGrafter"/>
</dbReference>
<dbReference type="GO" id="GO:0004852">
    <property type="term" value="F:uroporphyrinogen-III synthase activity"/>
    <property type="evidence" value="ECO:0007669"/>
    <property type="project" value="InterPro"/>
</dbReference>
<name>A0A5B8VBQ1_9BACT</name>
<feature type="domain" description="Tetrapyrrole biosynthesis uroporphyrinogen III synthase" evidence="1">
    <location>
        <begin position="23"/>
        <end position="224"/>
    </location>
</feature>
<reference evidence="2 3" key="1">
    <citation type="journal article" date="2016" name="Int. J. Syst. Evol. Microbiol.">
        <title>Panacibacter ginsenosidivorans gen. nov., sp. nov., with ginsenoside converting activity isolated from soil of a ginseng field.</title>
        <authorList>
            <person name="Siddiqi M.Z."/>
            <person name="Muhammad Shafi S."/>
            <person name="Choi K.D."/>
            <person name="Im W.T."/>
        </authorList>
    </citation>
    <scope>NUCLEOTIDE SEQUENCE [LARGE SCALE GENOMIC DNA]</scope>
    <source>
        <strain evidence="2 3">Gsoil1550</strain>
    </source>
</reference>
<dbReference type="PANTHER" id="PTHR12390:SF0">
    <property type="entry name" value="UROPORPHYRINOGEN-III SYNTHASE"/>
    <property type="match status" value="1"/>
</dbReference>
<dbReference type="AlphaFoldDB" id="A0A5B8VBQ1"/>
<dbReference type="KEGG" id="pgin:FRZ67_15815"/>
<organism evidence="2 3">
    <name type="scientific">Panacibacter ginsenosidivorans</name>
    <dbReference type="NCBI Taxonomy" id="1813871"/>
    <lineage>
        <taxon>Bacteria</taxon>
        <taxon>Pseudomonadati</taxon>
        <taxon>Bacteroidota</taxon>
        <taxon>Chitinophagia</taxon>
        <taxon>Chitinophagales</taxon>
        <taxon>Chitinophagaceae</taxon>
        <taxon>Panacibacter</taxon>
    </lineage>
</organism>
<dbReference type="CDD" id="cd06578">
    <property type="entry name" value="HemD"/>
    <property type="match status" value="1"/>
</dbReference>
<dbReference type="Proteomes" id="UP000321533">
    <property type="component" value="Chromosome"/>
</dbReference>
<dbReference type="InterPro" id="IPR036108">
    <property type="entry name" value="4pyrrol_syn_uPrphyn_synt_sf"/>
</dbReference>
<dbReference type="InterPro" id="IPR039793">
    <property type="entry name" value="UROS/Hem4"/>
</dbReference>
<proteinExistence type="predicted"/>
<protein>
    <submittedName>
        <fullName evidence="2">Uroporphyrinogen-III synthase</fullName>
    </submittedName>
</protein>
<accession>A0A5B8VBQ1</accession>
<gene>
    <name evidence="2" type="ORF">FRZ67_15815</name>
</gene>
<dbReference type="SUPFAM" id="SSF69618">
    <property type="entry name" value="HemD-like"/>
    <property type="match status" value="1"/>
</dbReference>
<dbReference type="Gene3D" id="3.40.50.10090">
    <property type="match status" value="2"/>
</dbReference>